<dbReference type="EMBL" id="LN614830">
    <property type="protein sequence ID" value="CEG61519.1"/>
    <property type="molecule type" value="Genomic_DNA"/>
</dbReference>
<reference evidence="1" key="2">
    <citation type="submission" date="2014-09" db="EMBL/GenBank/DDBJ databases">
        <authorList>
            <person name="GOMEZ-VALERO Laura"/>
        </authorList>
    </citation>
    <scope>NUCLEOTIDE SEQUENCE</scope>
    <source>
        <strain evidence="1">ATCC33218</strain>
    </source>
</reference>
<dbReference type="EMBL" id="FMVN01000008">
    <property type="protein sequence ID" value="SCY44923.1"/>
    <property type="molecule type" value="Genomic_DNA"/>
</dbReference>
<evidence type="ECO:0000313" key="1">
    <source>
        <dbReference type="EMBL" id="CEG61519.1"/>
    </source>
</evidence>
<dbReference type="HOGENOM" id="CLU_2902749_0_0_6"/>
<dbReference type="Proteomes" id="UP000032414">
    <property type="component" value="Chromosome I"/>
</dbReference>
<dbReference type="KEGG" id="tmc:LMI_2249"/>
<dbReference type="RefSeq" id="WP_045099744.1">
    <property type="nucleotide sequence ID" value="NZ_CP020614.1"/>
</dbReference>
<reference evidence="2 4" key="3">
    <citation type="submission" date="2016-10" db="EMBL/GenBank/DDBJ databases">
        <authorList>
            <person name="Varghese N."/>
            <person name="Submissions S."/>
        </authorList>
    </citation>
    <scope>NUCLEOTIDE SEQUENCE [LARGE SCALE GENOMIC DNA]</scope>
    <source>
        <strain evidence="2 4">ATCC 33218</strain>
    </source>
</reference>
<evidence type="ECO:0008006" key="5">
    <source>
        <dbReference type="Google" id="ProtNLM"/>
    </source>
</evidence>
<sequence length="62" mass="6507">MNILKDEELVDIVGGATVYTPGNAVPLPNDALNALDGLVNNPNLNTTAGNSNQQPILFNPYA</sequence>
<evidence type="ECO:0000313" key="2">
    <source>
        <dbReference type="EMBL" id="SCY44923.1"/>
    </source>
</evidence>
<evidence type="ECO:0000313" key="4">
    <source>
        <dbReference type="Proteomes" id="UP000182998"/>
    </source>
</evidence>
<dbReference type="PATRIC" id="fig|451.8.peg.3035"/>
<gene>
    <name evidence="1" type="ORF">LMI_2249</name>
    <name evidence="2" type="ORF">SAMN02982997_01727</name>
</gene>
<accession>A0A098GGA5</accession>
<evidence type="ECO:0000313" key="3">
    <source>
        <dbReference type="Proteomes" id="UP000032414"/>
    </source>
</evidence>
<dbReference type="STRING" id="451.B6N58_04905"/>
<keyword evidence="4" id="KW-1185">Reference proteome</keyword>
<dbReference type="AlphaFoldDB" id="A0A098GGA5"/>
<protein>
    <recommendedName>
        <fullName evidence="5">Bacteriocin</fullName>
    </recommendedName>
</protein>
<reference evidence="3" key="1">
    <citation type="submission" date="2014-09" db="EMBL/GenBank/DDBJ databases">
        <authorList>
            <person name="Gomez-Valero L."/>
        </authorList>
    </citation>
    <scope>NUCLEOTIDE SEQUENCE [LARGE SCALE GENOMIC DNA]</scope>
    <source>
        <strain evidence="3">ATCC33218</strain>
    </source>
</reference>
<dbReference type="Proteomes" id="UP000182998">
    <property type="component" value="Unassembled WGS sequence"/>
</dbReference>
<proteinExistence type="predicted"/>
<organism evidence="1 3">
    <name type="scientific">Legionella micdadei</name>
    <name type="common">Tatlockia micdadei</name>
    <dbReference type="NCBI Taxonomy" id="451"/>
    <lineage>
        <taxon>Bacteria</taxon>
        <taxon>Pseudomonadati</taxon>
        <taxon>Pseudomonadota</taxon>
        <taxon>Gammaproteobacteria</taxon>
        <taxon>Legionellales</taxon>
        <taxon>Legionellaceae</taxon>
        <taxon>Legionella</taxon>
    </lineage>
</organism>
<name>A0A098GGA5_LEGMI</name>